<comment type="caution">
    <text evidence="5">The sequence shown here is derived from an EMBL/GenBank/DDBJ whole genome shotgun (WGS) entry which is preliminary data.</text>
</comment>
<protein>
    <recommendedName>
        <fullName evidence="4">Metalloenzyme domain-containing protein</fullName>
    </recommendedName>
</protein>
<sequence>MVAAKVTYVKFGHVTFFWNGNWSGYFNAELEEYFEILSDSGITFNIGEKEGDSILSGRVDQVRLNIPNGETVGHTCDVDAAIVACKATDEAVKMILDVVEQVGGIFVMTADHGNVEDMVKISKKGEPALDKEGNVQILTSHTLHPIKLQRLLRLIDMQLSMYLSTTKFDYKVEN</sequence>
<dbReference type="InterPro" id="IPR005995">
    <property type="entry name" value="Pgm_bpd_ind"/>
</dbReference>
<dbReference type="AlphaFoldDB" id="A0A9R1UVP0"/>
<keyword evidence="3" id="KW-0963">Cytoplasm</keyword>
<proteinExistence type="predicted"/>
<dbReference type="PANTHER" id="PTHR31637">
    <property type="entry name" value="2,3-BISPHOSPHOGLYCERATE-INDEPENDENT PHOSPHOGLYCERATE MUTASE"/>
    <property type="match status" value="1"/>
</dbReference>
<dbReference type="GO" id="GO:0046872">
    <property type="term" value="F:metal ion binding"/>
    <property type="evidence" value="ECO:0007669"/>
    <property type="project" value="InterPro"/>
</dbReference>
<organism evidence="5 6">
    <name type="scientific">Lactuca sativa</name>
    <name type="common">Garden lettuce</name>
    <dbReference type="NCBI Taxonomy" id="4236"/>
    <lineage>
        <taxon>Eukaryota</taxon>
        <taxon>Viridiplantae</taxon>
        <taxon>Streptophyta</taxon>
        <taxon>Embryophyta</taxon>
        <taxon>Tracheophyta</taxon>
        <taxon>Spermatophyta</taxon>
        <taxon>Magnoliopsida</taxon>
        <taxon>eudicotyledons</taxon>
        <taxon>Gunneridae</taxon>
        <taxon>Pentapetalae</taxon>
        <taxon>asterids</taxon>
        <taxon>campanulids</taxon>
        <taxon>Asterales</taxon>
        <taxon>Asteraceae</taxon>
        <taxon>Cichorioideae</taxon>
        <taxon>Cichorieae</taxon>
        <taxon>Lactucinae</taxon>
        <taxon>Lactuca</taxon>
    </lineage>
</organism>
<name>A0A9R1UVP0_LACSA</name>
<dbReference type="InterPro" id="IPR017850">
    <property type="entry name" value="Alkaline_phosphatase_core_sf"/>
</dbReference>
<gene>
    <name evidence="5" type="ORF">LSAT_V11C800447160</name>
</gene>
<dbReference type="Gene3D" id="3.40.720.10">
    <property type="entry name" value="Alkaline Phosphatase, subunit A"/>
    <property type="match status" value="1"/>
</dbReference>
<dbReference type="SUPFAM" id="SSF53649">
    <property type="entry name" value="Alkaline phosphatase-like"/>
    <property type="match status" value="1"/>
</dbReference>
<evidence type="ECO:0000256" key="2">
    <source>
        <dbReference type="ARBA" id="ARBA00011245"/>
    </source>
</evidence>
<dbReference type="EMBL" id="NBSK02000008">
    <property type="protein sequence ID" value="KAJ0193947.1"/>
    <property type="molecule type" value="Genomic_DNA"/>
</dbReference>
<dbReference type="PANTHER" id="PTHR31637:SF7">
    <property type="entry name" value="2,3-BISPHOSPHOGLYCERATE-INDEPENDENT PHOSPHOGLYCERATE MUTASE 1"/>
    <property type="match status" value="1"/>
</dbReference>
<reference evidence="5 6" key="1">
    <citation type="journal article" date="2017" name="Nat. Commun.">
        <title>Genome assembly with in vitro proximity ligation data and whole-genome triplication in lettuce.</title>
        <authorList>
            <person name="Reyes-Chin-Wo S."/>
            <person name="Wang Z."/>
            <person name="Yang X."/>
            <person name="Kozik A."/>
            <person name="Arikit S."/>
            <person name="Song C."/>
            <person name="Xia L."/>
            <person name="Froenicke L."/>
            <person name="Lavelle D.O."/>
            <person name="Truco M.J."/>
            <person name="Xia R."/>
            <person name="Zhu S."/>
            <person name="Xu C."/>
            <person name="Xu H."/>
            <person name="Xu X."/>
            <person name="Cox K."/>
            <person name="Korf I."/>
            <person name="Meyers B.C."/>
            <person name="Michelmore R.W."/>
        </authorList>
    </citation>
    <scope>NUCLEOTIDE SEQUENCE [LARGE SCALE GENOMIC DNA]</scope>
    <source>
        <strain evidence="6">cv. Salinas</strain>
        <tissue evidence="5">Seedlings</tissue>
    </source>
</reference>
<dbReference type="GO" id="GO:0006007">
    <property type="term" value="P:glucose catabolic process"/>
    <property type="evidence" value="ECO:0007669"/>
    <property type="project" value="InterPro"/>
</dbReference>
<feature type="domain" description="Metalloenzyme" evidence="4">
    <location>
        <begin position="7"/>
        <end position="146"/>
    </location>
</feature>
<dbReference type="Pfam" id="PF01676">
    <property type="entry name" value="Metalloenzyme"/>
    <property type="match status" value="1"/>
</dbReference>
<dbReference type="InterPro" id="IPR006124">
    <property type="entry name" value="Metalloenzyme"/>
</dbReference>
<evidence type="ECO:0000256" key="3">
    <source>
        <dbReference type="ARBA" id="ARBA00022490"/>
    </source>
</evidence>
<evidence type="ECO:0000313" key="6">
    <source>
        <dbReference type="Proteomes" id="UP000235145"/>
    </source>
</evidence>
<evidence type="ECO:0000259" key="4">
    <source>
        <dbReference type="Pfam" id="PF01676"/>
    </source>
</evidence>
<comment type="subcellular location">
    <subcellularLocation>
        <location evidence="1">Cytoplasm</location>
    </subcellularLocation>
</comment>
<dbReference type="GO" id="GO:0005737">
    <property type="term" value="C:cytoplasm"/>
    <property type="evidence" value="ECO:0007669"/>
    <property type="project" value="UniProtKB-SubCell"/>
</dbReference>
<evidence type="ECO:0000256" key="1">
    <source>
        <dbReference type="ARBA" id="ARBA00004496"/>
    </source>
</evidence>
<dbReference type="Proteomes" id="UP000235145">
    <property type="component" value="Unassembled WGS sequence"/>
</dbReference>
<accession>A0A9R1UVP0</accession>
<evidence type="ECO:0000313" key="5">
    <source>
        <dbReference type="EMBL" id="KAJ0193947.1"/>
    </source>
</evidence>
<dbReference type="GO" id="GO:0004619">
    <property type="term" value="F:phosphoglycerate mutase activity"/>
    <property type="evidence" value="ECO:0007669"/>
    <property type="project" value="InterPro"/>
</dbReference>
<comment type="subunit">
    <text evidence="2">Monomer.</text>
</comment>
<keyword evidence="6" id="KW-1185">Reference proteome</keyword>